<dbReference type="PANTHER" id="PTHR43031">
    <property type="entry name" value="FAD-DEPENDENT OXIDOREDUCTASE"/>
    <property type="match status" value="1"/>
</dbReference>
<dbReference type="SMART" id="SM00450">
    <property type="entry name" value="RHOD"/>
    <property type="match status" value="1"/>
</dbReference>
<accession>A0A4T0UPK6</accession>
<dbReference type="InterPro" id="IPR036873">
    <property type="entry name" value="Rhodanese-like_dom_sf"/>
</dbReference>
<dbReference type="EMBL" id="STGJ01000013">
    <property type="protein sequence ID" value="TIC80577.1"/>
    <property type="molecule type" value="Genomic_DNA"/>
</dbReference>
<dbReference type="InterPro" id="IPR001763">
    <property type="entry name" value="Rhodanese-like_dom"/>
</dbReference>
<comment type="caution">
    <text evidence="2">The sequence shown here is derived from an EMBL/GenBank/DDBJ whole genome shotgun (WGS) entry which is preliminary data.</text>
</comment>
<reference evidence="2 3" key="1">
    <citation type="submission" date="2019-04" db="EMBL/GenBank/DDBJ databases">
        <title>Crenobacter sp. nov.</title>
        <authorList>
            <person name="Shi S."/>
        </authorList>
    </citation>
    <scope>NUCLEOTIDE SEQUENCE [LARGE SCALE GENOMIC DNA]</scope>
    <source>
        <strain evidence="2 3">GY 70310</strain>
    </source>
</reference>
<proteinExistence type="predicted"/>
<dbReference type="SUPFAM" id="SSF52821">
    <property type="entry name" value="Rhodanese/Cell cycle control phosphatase"/>
    <property type="match status" value="1"/>
</dbReference>
<dbReference type="Pfam" id="PF00581">
    <property type="entry name" value="Rhodanese"/>
    <property type="match status" value="1"/>
</dbReference>
<sequence length="107" mass="11794">MVREIGASALAAWLSDEARPQPCLLDVREPWEIERAAIAGSVAIPMHLIPMRMNELPDGPVVTVCHHGVRSYQVALYLEKAGFDEVYSLAGGVEEWANSVDPTMARY</sequence>
<evidence type="ECO:0000259" key="1">
    <source>
        <dbReference type="PROSITE" id="PS50206"/>
    </source>
</evidence>
<dbReference type="InterPro" id="IPR050229">
    <property type="entry name" value="GlpE_sulfurtransferase"/>
</dbReference>
<dbReference type="PANTHER" id="PTHR43031:SF17">
    <property type="entry name" value="SULFURTRANSFERASE YTWF-RELATED"/>
    <property type="match status" value="1"/>
</dbReference>
<dbReference type="PROSITE" id="PS50206">
    <property type="entry name" value="RHODANESE_3"/>
    <property type="match status" value="1"/>
</dbReference>
<organism evidence="2 3">
    <name type="scientific">Crenobacter intestini</name>
    <dbReference type="NCBI Taxonomy" id="2563443"/>
    <lineage>
        <taxon>Bacteria</taxon>
        <taxon>Pseudomonadati</taxon>
        <taxon>Pseudomonadota</taxon>
        <taxon>Betaproteobacteria</taxon>
        <taxon>Neisseriales</taxon>
        <taxon>Neisseriaceae</taxon>
        <taxon>Crenobacter</taxon>
    </lineage>
</organism>
<keyword evidence="3" id="KW-1185">Reference proteome</keyword>
<dbReference type="Gene3D" id="3.40.250.10">
    <property type="entry name" value="Rhodanese-like domain"/>
    <property type="match status" value="1"/>
</dbReference>
<dbReference type="OrthoDB" id="9811849at2"/>
<gene>
    <name evidence="2" type="ORF">E5K04_12145</name>
</gene>
<keyword evidence="2" id="KW-0808">Transferase</keyword>
<dbReference type="GO" id="GO:0016740">
    <property type="term" value="F:transferase activity"/>
    <property type="evidence" value="ECO:0007669"/>
    <property type="project" value="UniProtKB-KW"/>
</dbReference>
<dbReference type="RefSeq" id="WP_136554453.1">
    <property type="nucleotide sequence ID" value="NZ_STGJ01000013.1"/>
</dbReference>
<dbReference type="AlphaFoldDB" id="A0A4T0UPK6"/>
<name>A0A4T0UPK6_9NEIS</name>
<dbReference type="Proteomes" id="UP000308891">
    <property type="component" value="Unassembled WGS sequence"/>
</dbReference>
<feature type="domain" description="Rhodanese" evidence="1">
    <location>
        <begin position="18"/>
        <end position="105"/>
    </location>
</feature>
<protein>
    <submittedName>
        <fullName evidence="2">Sulfurtransferase</fullName>
    </submittedName>
</protein>
<evidence type="ECO:0000313" key="3">
    <source>
        <dbReference type="Proteomes" id="UP000308891"/>
    </source>
</evidence>
<evidence type="ECO:0000313" key="2">
    <source>
        <dbReference type="EMBL" id="TIC80577.1"/>
    </source>
</evidence>